<dbReference type="Pfam" id="PF03208">
    <property type="entry name" value="PRA1"/>
    <property type="match status" value="1"/>
</dbReference>
<evidence type="ECO:0000256" key="4">
    <source>
        <dbReference type="ARBA" id="ARBA00023136"/>
    </source>
</evidence>
<dbReference type="InterPro" id="IPR004895">
    <property type="entry name" value="Prenylated_rab_accept_PRA1"/>
</dbReference>
<dbReference type="GO" id="GO:0005794">
    <property type="term" value="C:Golgi apparatus"/>
    <property type="evidence" value="ECO:0007669"/>
    <property type="project" value="TreeGrafter"/>
</dbReference>
<keyword evidence="4 5" id="KW-0472">Membrane</keyword>
<gene>
    <name evidence="6" type="ORF">CDCA_CDCA08G2332</name>
</gene>
<feature type="transmembrane region" description="Helical" evidence="5">
    <location>
        <begin position="101"/>
        <end position="118"/>
    </location>
</feature>
<dbReference type="PANTHER" id="PTHR19317:SF0">
    <property type="entry name" value="PRENYLATED RAB ACCEPTOR PROTEIN 1"/>
    <property type="match status" value="1"/>
</dbReference>
<dbReference type="EMBL" id="JANCYW010000008">
    <property type="protein sequence ID" value="KAK4536307.1"/>
    <property type="molecule type" value="Genomic_DNA"/>
</dbReference>
<proteinExistence type="inferred from homology"/>
<dbReference type="GO" id="GO:0016020">
    <property type="term" value="C:membrane"/>
    <property type="evidence" value="ECO:0007669"/>
    <property type="project" value="UniProtKB-SubCell"/>
</dbReference>
<sequence>MKSSNAAAASNENESTGEPTGVMAAVLQRLPTAGDVRARFGDLWTKSRPWAEFFNTAAMNKPEMPELRERISQNLQYYAYNYATVFAVLVVFMVLVSPLSILGALAIFALYTYLFVLHPDPWVALGERLTIDNRAKSGIILVFSLVVLWLTGAGATFTSLLAVVGVIALGHAAIRKPPGEADFETAFQPA</sequence>
<keyword evidence="3 5" id="KW-1133">Transmembrane helix</keyword>
<reference evidence="6 7" key="1">
    <citation type="submission" date="2022-07" db="EMBL/GenBank/DDBJ databases">
        <title>Genome-wide signatures of adaptation to extreme environments.</title>
        <authorList>
            <person name="Cho C.H."/>
            <person name="Yoon H.S."/>
        </authorList>
    </citation>
    <scope>NUCLEOTIDE SEQUENCE [LARGE SCALE GENOMIC DNA]</scope>
    <source>
        <strain evidence="6 7">DBV 063 E5</strain>
    </source>
</reference>
<feature type="transmembrane region" description="Helical" evidence="5">
    <location>
        <begin position="139"/>
        <end position="169"/>
    </location>
</feature>
<evidence type="ECO:0000256" key="2">
    <source>
        <dbReference type="ARBA" id="ARBA00022692"/>
    </source>
</evidence>
<protein>
    <recommendedName>
        <fullName evidence="5">PRA1 family protein</fullName>
    </recommendedName>
</protein>
<evidence type="ECO:0000313" key="6">
    <source>
        <dbReference type="EMBL" id="KAK4536307.1"/>
    </source>
</evidence>
<comment type="caution">
    <text evidence="6">The sequence shown here is derived from an EMBL/GenBank/DDBJ whole genome shotgun (WGS) entry which is preliminary data.</text>
</comment>
<keyword evidence="2 5" id="KW-0812">Transmembrane</keyword>
<keyword evidence="7" id="KW-1185">Reference proteome</keyword>
<dbReference type="AlphaFoldDB" id="A0AAV9IVE2"/>
<evidence type="ECO:0000256" key="3">
    <source>
        <dbReference type="ARBA" id="ARBA00022989"/>
    </source>
</evidence>
<dbReference type="PANTHER" id="PTHR19317">
    <property type="entry name" value="PRENYLATED RAB ACCEPTOR 1-RELATED"/>
    <property type="match status" value="1"/>
</dbReference>
<dbReference type="Proteomes" id="UP001301350">
    <property type="component" value="Unassembled WGS sequence"/>
</dbReference>
<comment type="subcellular location">
    <subcellularLocation>
        <location evidence="1 5">Membrane</location>
        <topology evidence="1 5">Multi-pass membrane protein</topology>
    </subcellularLocation>
</comment>
<evidence type="ECO:0000313" key="7">
    <source>
        <dbReference type="Proteomes" id="UP001301350"/>
    </source>
</evidence>
<feature type="transmembrane region" description="Helical" evidence="5">
    <location>
        <begin position="77"/>
        <end position="95"/>
    </location>
</feature>
<name>A0AAV9IVE2_CYACA</name>
<comment type="similarity">
    <text evidence="5">Belongs to the PRA1 family.</text>
</comment>
<organism evidence="6 7">
    <name type="scientific">Cyanidium caldarium</name>
    <name type="common">Red alga</name>
    <dbReference type="NCBI Taxonomy" id="2771"/>
    <lineage>
        <taxon>Eukaryota</taxon>
        <taxon>Rhodophyta</taxon>
        <taxon>Bangiophyceae</taxon>
        <taxon>Cyanidiales</taxon>
        <taxon>Cyanidiaceae</taxon>
        <taxon>Cyanidium</taxon>
    </lineage>
</organism>
<evidence type="ECO:0000256" key="5">
    <source>
        <dbReference type="RuleBase" id="RU363107"/>
    </source>
</evidence>
<accession>A0AAV9IVE2</accession>
<evidence type="ECO:0000256" key="1">
    <source>
        <dbReference type="ARBA" id="ARBA00004141"/>
    </source>
</evidence>